<keyword evidence="2" id="KW-0238">DNA-binding</keyword>
<dbReference type="Gene3D" id="1.10.10.10">
    <property type="entry name" value="Winged helix-like DNA-binding domain superfamily/Winged helix DNA-binding domain"/>
    <property type="match status" value="1"/>
</dbReference>
<dbReference type="PANTHER" id="PTHR43132:SF2">
    <property type="entry name" value="ARSENICAL RESISTANCE OPERON REPRESSOR ARSR-RELATED"/>
    <property type="match status" value="1"/>
</dbReference>
<proteinExistence type="predicted"/>
<dbReference type="SMART" id="SM00418">
    <property type="entry name" value="HTH_ARSR"/>
    <property type="match status" value="1"/>
</dbReference>
<keyword evidence="1" id="KW-0805">Transcription regulation</keyword>
<dbReference type="GO" id="GO:0003700">
    <property type="term" value="F:DNA-binding transcription factor activity"/>
    <property type="evidence" value="ECO:0007669"/>
    <property type="project" value="InterPro"/>
</dbReference>
<dbReference type="PRINTS" id="PR00778">
    <property type="entry name" value="HTHARSR"/>
</dbReference>
<dbReference type="KEGG" id="tpep:A0127_08625"/>
<evidence type="ECO:0000313" key="5">
    <source>
        <dbReference type="EMBL" id="AMQ19224.1"/>
    </source>
</evidence>
<sequence length="128" mass="15001">MKVRDVVEKLPERPKKSVFKCYEKCGLPEMEAELEPEVDKELIEFLKALSNPIRLKILKLTRDHWLCVCLLSEVLGEDQTLISHHLRTLKTLGLLKERREGRMRFYKANTERIEELLKKVEGVLVGDE</sequence>
<organism evidence="5 6">
    <name type="scientific">Thermococcus peptonophilus</name>
    <dbReference type="NCBI Taxonomy" id="53952"/>
    <lineage>
        <taxon>Archaea</taxon>
        <taxon>Methanobacteriati</taxon>
        <taxon>Methanobacteriota</taxon>
        <taxon>Thermococci</taxon>
        <taxon>Thermococcales</taxon>
        <taxon>Thermococcaceae</taxon>
        <taxon>Thermococcus</taxon>
    </lineage>
</organism>
<dbReference type="InterPro" id="IPR011991">
    <property type="entry name" value="ArsR-like_HTH"/>
</dbReference>
<evidence type="ECO:0000259" key="4">
    <source>
        <dbReference type="PROSITE" id="PS50987"/>
    </source>
</evidence>
<dbReference type="GO" id="GO:0003677">
    <property type="term" value="F:DNA binding"/>
    <property type="evidence" value="ECO:0007669"/>
    <property type="project" value="UniProtKB-KW"/>
</dbReference>
<evidence type="ECO:0000256" key="3">
    <source>
        <dbReference type="ARBA" id="ARBA00023163"/>
    </source>
</evidence>
<dbReference type="STRING" id="53952.A0127_08625"/>
<dbReference type="Pfam" id="PF01022">
    <property type="entry name" value="HTH_5"/>
    <property type="match status" value="1"/>
</dbReference>
<dbReference type="InterPro" id="IPR051011">
    <property type="entry name" value="Metal_resp_trans_reg"/>
</dbReference>
<reference evidence="6" key="1">
    <citation type="submission" date="2016-03" db="EMBL/GenBank/DDBJ databases">
        <authorList>
            <person name="Oger P.M."/>
        </authorList>
    </citation>
    <scope>NUCLEOTIDE SEQUENCE [LARGE SCALE GENOMIC DNA]</scope>
    <source>
        <strain evidence="6">OG-1</strain>
    </source>
</reference>
<dbReference type="InterPro" id="IPR036390">
    <property type="entry name" value="WH_DNA-bd_sf"/>
</dbReference>
<dbReference type="OrthoDB" id="46231at2157"/>
<dbReference type="InterPro" id="IPR036388">
    <property type="entry name" value="WH-like_DNA-bd_sf"/>
</dbReference>
<protein>
    <submittedName>
        <fullName evidence="5">Transcriptional regulator</fullName>
    </submittedName>
</protein>
<dbReference type="Proteomes" id="UP000073604">
    <property type="component" value="Chromosome"/>
</dbReference>
<dbReference type="CDD" id="cd00090">
    <property type="entry name" value="HTH_ARSR"/>
    <property type="match status" value="1"/>
</dbReference>
<accession>A0A142CWS2</accession>
<evidence type="ECO:0000313" key="6">
    <source>
        <dbReference type="Proteomes" id="UP000073604"/>
    </source>
</evidence>
<feature type="domain" description="HTH arsR-type" evidence="4">
    <location>
        <begin position="34"/>
        <end position="128"/>
    </location>
</feature>
<evidence type="ECO:0000256" key="1">
    <source>
        <dbReference type="ARBA" id="ARBA00023015"/>
    </source>
</evidence>
<dbReference type="SUPFAM" id="SSF46785">
    <property type="entry name" value="Winged helix' DNA-binding domain"/>
    <property type="match status" value="1"/>
</dbReference>
<keyword evidence="3" id="KW-0804">Transcription</keyword>
<dbReference type="PROSITE" id="PS50987">
    <property type="entry name" value="HTH_ARSR_2"/>
    <property type="match status" value="1"/>
</dbReference>
<dbReference type="EMBL" id="CP014750">
    <property type="protein sequence ID" value="AMQ19224.1"/>
    <property type="molecule type" value="Genomic_DNA"/>
</dbReference>
<keyword evidence="6" id="KW-1185">Reference proteome</keyword>
<dbReference type="AlphaFoldDB" id="A0A142CWS2"/>
<dbReference type="InterPro" id="IPR001845">
    <property type="entry name" value="HTH_ArsR_DNA-bd_dom"/>
</dbReference>
<dbReference type="PANTHER" id="PTHR43132">
    <property type="entry name" value="ARSENICAL RESISTANCE OPERON REPRESSOR ARSR-RELATED"/>
    <property type="match status" value="1"/>
</dbReference>
<dbReference type="GeneID" id="27140608"/>
<gene>
    <name evidence="5" type="ORF">A0127_08625</name>
</gene>
<dbReference type="RefSeq" id="WP_062390387.1">
    <property type="nucleotide sequence ID" value="NZ_CP014750.1"/>
</dbReference>
<evidence type="ECO:0000256" key="2">
    <source>
        <dbReference type="ARBA" id="ARBA00023125"/>
    </source>
</evidence>
<name>A0A142CWS2_9EURY</name>
<dbReference type="NCBIfam" id="NF033788">
    <property type="entry name" value="HTH_metalloreg"/>
    <property type="match status" value="1"/>
</dbReference>